<dbReference type="STRING" id="203267.TWT_150"/>
<evidence type="ECO:0000313" key="2">
    <source>
        <dbReference type="Proteomes" id="UP000002200"/>
    </source>
</evidence>
<dbReference type="AlphaFoldDB" id="Q83GU2"/>
<evidence type="ECO:0000313" key="1">
    <source>
        <dbReference type="EMBL" id="AAO44247.1"/>
    </source>
</evidence>
<reference evidence="1 2" key="1">
    <citation type="journal article" date="2003" name="Genome Res.">
        <title>Tropheryma whipplei twist: a human pathogenic Actinobacteria with a reduced genome.</title>
        <authorList>
            <person name="Raoult D."/>
            <person name="Ogata H."/>
            <person name="Audic S."/>
            <person name="Robert C."/>
            <person name="Suhre K."/>
            <person name="Drancourt M."/>
            <person name="Claverie J.-M."/>
        </authorList>
    </citation>
    <scope>NUCLEOTIDE SEQUENCE [LARGE SCALE GENOMIC DNA]</scope>
    <source>
        <strain evidence="1 2">Twist</strain>
    </source>
</reference>
<sequence length="171" mass="19035">MRLLTLGMLLNYSRFGESPGFRLRALPNRVLPNGILLVSACVIFCKSPCICVVLYLFCQIGHWHLFLRLLPSNAIEWLKYCQICLVLTRPAASCILVHVLIPREAQMARVSNLYTTNVRTDRSIGSKTFKVLTSLLIKSLVLTLCVLVFQQPTHAQTPVVSTPIVQGGGIL</sequence>
<dbReference type="KEGG" id="twh:TWT_150"/>
<keyword evidence="2" id="KW-1185">Reference proteome</keyword>
<dbReference type="EMBL" id="AE014184">
    <property type="protein sequence ID" value="AAO44247.1"/>
    <property type="molecule type" value="Genomic_DNA"/>
</dbReference>
<dbReference type="Proteomes" id="UP000002200">
    <property type="component" value="Chromosome"/>
</dbReference>
<name>Q83GU2_TROWT</name>
<protein>
    <submittedName>
        <fullName evidence="1">Uncharacterized protein</fullName>
    </submittedName>
</protein>
<proteinExistence type="predicted"/>
<gene>
    <name evidence="1" type="ordered locus">TWT_150</name>
</gene>
<organism evidence="1 2">
    <name type="scientific">Tropheryma whipplei (strain Twist)</name>
    <name type="common">Whipple's bacillus</name>
    <dbReference type="NCBI Taxonomy" id="203267"/>
    <lineage>
        <taxon>Bacteria</taxon>
        <taxon>Bacillati</taxon>
        <taxon>Actinomycetota</taxon>
        <taxon>Actinomycetes</taxon>
        <taxon>Micrococcales</taxon>
        <taxon>Tropherymataceae</taxon>
        <taxon>Tropheryma</taxon>
    </lineage>
</organism>
<dbReference type="HOGENOM" id="CLU_1562202_0_0_11"/>
<accession>Q83GU2</accession>